<proteinExistence type="predicted"/>
<dbReference type="AlphaFoldDB" id="A0A9P8L1Z5"/>
<dbReference type="PANTHER" id="PTHR35517">
    <property type="entry name" value="PROTEIN ARGININE N-METHYLTRANSFERASE SFM1"/>
    <property type="match status" value="1"/>
</dbReference>
<reference evidence="1" key="1">
    <citation type="submission" date="2021-03" db="EMBL/GenBank/DDBJ databases">
        <title>Comparative genomics and phylogenomic investigation of the class Geoglossomycetes provide insights into ecological specialization and systematics.</title>
        <authorList>
            <person name="Melie T."/>
            <person name="Pirro S."/>
            <person name="Miller A.N."/>
            <person name="Quandt A."/>
        </authorList>
    </citation>
    <scope>NUCLEOTIDE SEQUENCE</scope>
    <source>
        <strain evidence="1">CAQ_001_2017</strain>
    </source>
</reference>
<gene>
    <name evidence="1" type="ORF">GP486_008186</name>
</gene>
<evidence type="ECO:0000313" key="2">
    <source>
        <dbReference type="Proteomes" id="UP000750711"/>
    </source>
</evidence>
<name>A0A9P8L1Z5_9PEZI</name>
<evidence type="ECO:0000313" key="1">
    <source>
        <dbReference type="EMBL" id="KAH0548074.1"/>
    </source>
</evidence>
<dbReference type="Pfam" id="PF04252">
    <property type="entry name" value="SFM1-like"/>
    <property type="match status" value="2"/>
</dbReference>
<accession>A0A9P8L1Z5</accession>
<protein>
    <recommendedName>
        <fullName evidence="3">DUF431 domain-containing protein</fullName>
    </recommendedName>
</protein>
<evidence type="ECO:0008006" key="3">
    <source>
        <dbReference type="Google" id="ProtNLM"/>
    </source>
</evidence>
<dbReference type="Proteomes" id="UP000750711">
    <property type="component" value="Unassembled WGS sequence"/>
</dbReference>
<comment type="caution">
    <text evidence="1">The sequence shown here is derived from an EMBL/GenBank/DDBJ whole genome shotgun (WGS) entry which is preliminary data.</text>
</comment>
<dbReference type="PANTHER" id="PTHR35517:SF1">
    <property type="entry name" value="PROTEIN ARGININE N-METHYLTRANSFERASE SFM1"/>
    <property type="match status" value="1"/>
</dbReference>
<feature type="non-terminal residue" evidence="1">
    <location>
        <position position="137"/>
    </location>
</feature>
<sequence length="137" mass="15403">MASTEKLYVVEHLDPELGPWSKLEYLSIAEESYAAGSGFCLSSISSLLQLPRELQEAPGLRIETRGVETFLADERKKVCLLDPSAAKELSPEDGDLFDIFLFGGILDFPELRINKHERIEMPFRYVKGEDGQPVMPQ</sequence>
<dbReference type="GO" id="GO:0035241">
    <property type="term" value="F:protein-arginine omega-N monomethyltransferase activity"/>
    <property type="evidence" value="ECO:0007669"/>
    <property type="project" value="TreeGrafter"/>
</dbReference>
<dbReference type="EMBL" id="JAGHQM010002866">
    <property type="protein sequence ID" value="KAH0548074.1"/>
    <property type="molecule type" value="Genomic_DNA"/>
</dbReference>
<organism evidence="1 2">
    <name type="scientific">Trichoglossum hirsutum</name>
    <dbReference type="NCBI Taxonomy" id="265104"/>
    <lineage>
        <taxon>Eukaryota</taxon>
        <taxon>Fungi</taxon>
        <taxon>Dikarya</taxon>
        <taxon>Ascomycota</taxon>
        <taxon>Pezizomycotina</taxon>
        <taxon>Geoglossomycetes</taxon>
        <taxon>Geoglossales</taxon>
        <taxon>Geoglossaceae</taxon>
        <taxon>Trichoglossum</taxon>
    </lineage>
</organism>
<keyword evidence="2" id="KW-1185">Reference proteome</keyword>
<dbReference type="InterPro" id="IPR007364">
    <property type="entry name" value="SFM1-like"/>
</dbReference>